<name>W7EQ71_BIPV3</name>
<dbReference type="Proteomes" id="UP000054337">
    <property type="component" value="Unassembled WGS sequence"/>
</dbReference>
<dbReference type="RefSeq" id="XP_014559708.1">
    <property type="nucleotide sequence ID" value="XM_014704222.1"/>
</dbReference>
<evidence type="ECO:0000313" key="1">
    <source>
        <dbReference type="EMBL" id="EUN30211.1"/>
    </source>
</evidence>
<dbReference type="EMBL" id="KI968707">
    <property type="protein sequence ID" value="EUN30211.1"/>
    <property type="molecule type" value="Genomic_DNA"/>
</dbReference>
<sequence>MNSKTIKRSLNNPMHRSIQSAPIATASNILDTKCTTKSKTYYPNEFRDPQQLCLLYYYYYYGYWTEAHYQHSTKSLLNNKNHDLDLPVRATYVRSHVENRASMCRDAWVGPWLHVNVCVGSGGFSVHAIAAGAGPGIRVDAAGVNGGQMRRNLRQDVFLDSVIILL</sequence>
<dbReference type="GeneID" id="26251316"/>
<keyword evidence="2" id="KW-1185">Reference proteome</keyword>
<reference evidence="1 2" key="1">
    <citation type="journal article" date="2013" name="PLoS Genet.">
        <title>Comparative genome structure, secondary metabolite, and effector coding capacity across Cochliobolus pathogens.</title>
        <authorList>
            <person name="Condon B.J."/>
            <person name="Leng Y."/>
            <person name="Wu D."/>
            <person name="Bushley K.E."/>
            <person name="Ohm R.A."/>
            <person name="Otillar R."/>
            <person name="Martin J."/>
            <person name="Schackwitz W."/>
            <person name="Grimwood J."/>
            <person name="MohdZainudin N."/>
            <person name="Xue C."/>
            <person name="Wang R."/>
            <person name="Manning V.A."/>
            <person name="Dhillon B."/>
            <person name="Tu Z.J."/>
            <person name="Steffenson B.J."/>
            <person name="Salamov A."/>
            <person name="Sun H."/>
            <person name="Lowry S."/>
            <person name="LaButti K."/>
            <person name="Han J."/>
            <person name="Copeland A."/>
            <person name="Lindquist E."/>
            <person name="Barry K."/>
            <person name="Schmutz J."/>
            <person name="Baker S.E."/>
            <person name="Ciuffetti L.M."/>
            <person name="Grigoriev I.V."/>
            <person name="Zhong S."/>
            <person name="Turgeon B.G."/>
        </authorList>
    </citation>
    <scope>NUCLEOTIDE SEQUENCE [LARGE SCALE GENOMIC DNA]</scope>
    <source>
        <strain evidence="1 2">FI3</strain>
    </source>
</reference>
<gene>
    <name evidence="1" type="ORF">COCVIDRAFT_13389</name>
</gene>
<organism evidence="1 2">
    <name type="scientific">Bipolaris victoriae (strain FI3)</name>
    <name type="common">Victoria blight of oats agent</name>
    <name type="synonym">Cochliobolus victoriae</name>
    <dbReference type="NCBI Taxonomy" id="930091"/>
    <lineage>
        <taxon>Eukaryota</taxon>
        <taxon>Fungi</taxon>
        <taxon>Dikarya</taxon>
        <taxon>Ascomycota</taxon>
        <taxon>Pezizomycotina</taxon>
        <taxon>Dothideomycetes</taxon>
        <taxon>Pleosporomycetidae</taxon>
        <taxon>Pleosporales</taxon>
        <taxon>Pleosporineae</taxon>
        <taxon>Pleosporaceae</taxon>
        <taxon>Bipolaris</taxon>
    </lineage>
</organism>
<proteinExistence type="predicted"/>
<protein>
    <submittedName>
        <fullName evidence="1">Uncharacterized protein</fullName>
    </submittedName>
</protein>
<accession>W7EQ71</accession>
<dbReference type="AlphaFoldDB" id="W7EQ71"/>
<evidence type="ECO:0000313" key="2">
    <source>
        <dbReference type="Proteomes" id="UP000054337"/>
    </source>
</evidence>
<dbReference type="HOGENOM" id="CLU_1602399_0_0_1"/>